<accession>A0A8H3CVV4</accession>
<dbReference type="AlphaFoldDB" id="A0A8H3CVV4"/>
<reference evidence="1" key="1">
    <citation type="submission" date="2021-01" db="EMBL/GenBank/DDBJ databases">
        <authorList>
            <person name="Kaushik A."/>
        </authorList>
    </citation>
    <scope>NUCLEOTIDE SEQUENCE</scope>
    <source>
        <strain evidence="1">AG4-R118</strain>
    </source>
</reference>
<proteinExistence type="predicted"/>
<dbReference type="Proteomes" id="UP000663888">
    <property type="component" value="Unassembled WGS sequence"/>
</dbReference>
<evidence type="ECO:0000313" key="2">
    <source>
        <dbReference type="Proteomes" id="UP000663888"/>
    </source>
</evidence>
<dbReference type="EMBL" id="CAJMWX010001673">
    <property type="protein sequence ID" value="CAE6501598.1"/>
    <property type="molecule type" value="Genomic_DNA"/>
</dbReference>
<organism evidence="1 2">
    <name type="scientific">Rhizoctonia solani</name>
    <dbReference type="NCBI Taxonomy" id="456999"/>
    <lineage>
        <taxon>Eukaryota</taxon>
        <taxon>Fungi</taxon>
        <taxon>Dikarya</taxon>
        <taxon>Basidiomycota</taxon>
        <taxon>Agaricomycotina</taxon>
        <taxon>Agaricomycetes</taxon>
        <taxon>Cantharellales</taxon>
        <taxon>Ceratobasidiaceae</taxon>
        <taxon>Rhizoctonia</taxon>
    </lineage>
</organism>
<comment type="caution">
    <text evidence="1">The sequence shown here is derived from an EMBL/GenBank/DDBJ whole genome shotgun (WGS) entry which is preliminary data.</text>
</comment>
<gene>
    <name evidence="1" type="ORF">RDB_LOCUS153902</name>
</gene>
<name>A0A8H3CVV4_9AGAM</name>
<protein>
    <submittedName>
        <fullName evidence="1">Uncharacterized protein</fullName>
    </submittedName>
</protein>
<evidence type="ECO:0000313" key="1">
    <source>
        <dbReference type="EMBL" id="CAE6501598.1"/>
    </source>
</evidence>
<sequence>MGPEWGIKTAVAGLVVPHLLSASAKRRFTCPSLDSALYTLTIPRLVWPPPSLITSADLSSRSILTFSLFTGNMHHRGVPWVES</sequence>